<organism evidence="1">
    <name type="scientific">Siphoviridae sp. ctC6C6</name>
    <dbReference type="NCBI Taxonomy" id="2825376"/>
    <lineage>
        <taxon>Viruses</taxon>
        <taxon>Duplodnaviria</taxon>
        <taxon>Heunggongvirae</taxon>
        <taxon>Uroviricota</taxon>
        <taxon>Caudoviricetes</taxon>
    </lineage>
</organism>
<proteinExistence type="predicted"/>
<accession>A0A8S5U3V3</accession>
<name>A0A8S5U3V3_9CAUD</name>
<reference evidence="1" key="1">
    <citation type="journal article" date="2021" name="Proc. Natl. Acad. Sci. U.S.A.">
        <title>A Catalog of Tens of Thousands of Viruses from Human Metagenomes Reveals Hidden Associations with Chronic Diseases.</title>
        <authorList>
            <person name="Tisza M.J."/>
            <person name="Buck C.B."/>
        </authorList>
    </citation>
    <scope>NUCLEOTIDE SEQUENCE</scope>
    <source>
        <strain evidence="1">CtC6C6</strain>
    </source>
</reference>
<sequence length="453" mass="51932">MFDGLKRLWGRIVSMFSYTTLKNIIGRDVALSQTMIDAINEWKRMLAGEADWCDDTVESMKLEEGICREFADCVLVEMDAQILNNDEMDTVLQKALSDINRELQNGLALGSMVLRPLGKDRIEYIAADKLIPISFDDDGKPNDIAFLSLKCVGENDYYTRVERHYFTNGNLTIENSCFHSQSKNDIGQRCELSEVSEWQQIQPGPIMYPGMTQMDFGYYQNPVKNKVDGSSCGVSVFESAKGRIRKADIQGARLDWEYDSGERAIHVDEKALKHKGGRTYLPRLKKRLYKGLNLEDGKDKELYKEYSPEMRDEAFRRGLEEYKREIEFIVGLAYGDLSDAQEVEKTAAEVLTSKTRKYNRVSAIQEKLQTCLEDFVAALAFYSGTYMSRPEFVCKFNDSILTDEESERKQDRQDVSMGAMSLVEYRMKWYNEDEATAKSKVVDETVPPNPQEE</sequence>
<protein>
    <submittedName>
        <fullName evidence="1">Portal protein</fullName>
    </submittedName>
</protein>
<evidence type="ECO:0000313" key="1">
    <source>
        <dbReference type="EMBL" id="DAF89140.1"/>
    </source>
</evidence>
<dbReference type="EMBL" id="BK016003">
    <property type="protein sequence ID" value="DAF89140.1"/>
    <property type="molecule type" value="Genomic_DNA"/>
</dbReference>